<dbReference type="AlphaFoldDB" id="A0A7J3X5F0"/>
<dbReference type="InterPro" id="IPR023451">
    <property type="entry name" value="Thymidate_synth/dCMP_Mease_dom"/>
</dbReference>
<reference evidence="4" key="1">
    <citation type="journal article" date="2020" name="mSystems">
        <title>Genome- and Community-Level Interaction Insights into Carbon Utilization and Element Cycling Functions of Hydrothermarchaeota in Hydrothermal Sediment.</title>
        <authorList>
            <person name="Zhou Z."/>
            <person name="Liu Y."/>
            <person name="Xu W."/>
            <person name="Pan J."/>
            <person name="Luo Z.H."/>
            <person name="Li M."/>
        </authorList>
    </citation>
    <scope>NUCLEOTIDE SEQUENCE [LARGE SCALE GENOMIC DNA]</scope>
    <source>
        <strain evidence="4">SpSt-1125</strain>
    </source>
</reference>
<evidence type="ECO:0000259" key="3">
    <source>
        <dbReference type="Pfam" id="PF14251"/>
    </source>
</evidence>
<dbReference type="Pfam" id="PF14251">
    <property type="entry name" value="PterinBD-DUF4346"/>
    <property type="match status" value="1"/>
</dbReference>
<feature type="domain" description="DUF4346" evidence="3">
    <location>
        <begin position="387"/>
        <end position="461"/>
    </location>
</feature>
<evidence type="ECO:0008006" key="5">
    <source>
        <dbReference type="Google" id="ProtNLM"/>
    </source>
</evidence>
<dbReference type="Gene3D" id="3.30.572.10">
    <property type="entry name" value="Thymidylate synthase/dCMP hydroxymethylase domain"/>
    <property type="match status" value="1"/>
</dbReference>
<dbReference type="InterPro" id="IPR025595">
    <property type="entry name" value="PterinBD-DUF4346"/>
</dbReference>
<keyword evidence="1" id="KW-0808">Transferase</keyword>
<organism evidence="4">
    <name type="scientific">Thermofilum pendens</name>
    <dbReference type="NCBI Taxonomy" id="2269"/>
    <lineage>
        <taxon>Archaea</taxon>
        <taxon>Thermoproteota</taxon>
        <taxon>Thermoprotei</taxon>
        <taxon>Thermofilales</taxon>
        <taxon>Thermofilaceae</taxon>
        <taxon>Thermofilum</taxon>
    </lineage>
</organism>
<dbReference type="GO" id="GO:0016740">
    <property type="term" value="F:transferase activity"/>
    <property type="evidence" value="ECO:0007669"/>
    <property type="project" value="UniProtKB-KW"/>
</dbReference>
<dbReference type="EMBL" id="DRZM01000053">
    <property type="protein sequence ID" value="HHP04429.1"/>
    <property type="molecule type" value="Genomic_DNA"/>
</dbReference>
<evidence type="ECO:0000256" key="1">
    <source>
        <dbReference type="ARBA" id="ARBA00022679"/>
    </source>
</evidence>
<dbReference type="SUPFAM" id="SSF55831">
    <property type="entry name" value="Thymidylate synthase/dCMP hydroxymethylase"/>
    <property type="match status" value="1"/>
</dbReference>
<evidence type="ECO:0000259" key="2">
    <source>
        <dbReference type="Pfam" id="PF00303"/>
    </source>
</evidence>
<proteinExistence type="predicted"/>
<gene>
    <name evidence="4" type="ORF">ENM88_01590</name>
</gene>
<protein>
    <recommendedName>
        <fullName evidence="5">Thymidylate synthase/dCMP hydroxymethylase domain-containing protein</fullName>
    </recommendedName>
</protein>
<sequence length="463" mass="51297">MSTKDVLVLNPESNVAVVTLWTRKEVVAGKLREMGVAELVHAVGTLYTSYGVNYLLHTLAREPRIDTLVVFGAELSDSGEALVRLFKGEAPPGLRLMWPLEELKPLLQQVRLVDLRDAYRRGDWDALRRVVAESYRPGSSRPVVGLELREVEARAWPVQAAGLYIAESDLLRAWVKVVDAVMRWGYVKPSEYGERQKQLLGALVVLRAEEALRSAGRLAAYFPEPELERHARLMLEPSAEAAYTYGARLRVHREAGDQLARLVERLASSPATRRAVALTWDFQVDWGSPDPPCLLLVQGDLSGGVYSQLAYFRSHDAFAAWPLNAYGLLRLMDAVRGELSARLGEEVKLGNLVVVSASLHVYEHDWARAEELLSKELRGSLRAFVRDDKGDFLVRVEGGRIVLEHRAPDGSLAGVVEGGTAGEVLSRLNLSALMPSHAAYLARELVRAEQALKLGQPYVQDAV</sequence>
<evidence type="ECO:0000313" key="4">
    <source>
        <dbReference type="EMBL" id="HHP04429.1"/>
    </source>
</evidence>
<dbReference type="InterPro" id="IPR036926">
    <property type="entry name" value="Thymidate_synth/dCMP_Mease_sf"/>
</dbReference>
<feature type="domain" description="Thymidylate synthase/dCMP hydroxymethylase" evidence="2">
    <location>
        <begin position="244"/>
        <end position="378"/>
    </location>
</feature>
<comment type="caution">
    <text evidence="4">The sequence shown here is derived from an EMBL/GenBank/DDBJ whole genome shotgun (WGS) entry which is preliminary data.</text>
</comment>
<dbReference type="Pfam" id="PF00303">
    <property type="entry name" value="Thymidylat_synt"/>
    <property type="match status" value="1"/>
</dbReference>
<accession>A0A7J3X5F0</accession>
<name>A0A7J3X5F0_THEPE</name>